<dbReference type="InterPro" id="IPR052939">
    <property type="entry name" value="23S_rRNA_MeTrnsfrase_RlmA"/>
</dbReference>
<dbReference type="STRING" id="640635.SAMN04489806_3033"/>
<dbReference type="InterPro" id="IPR016718">
    <property type="entry name" value="rRNA_m1G-MeTrfase_A_prd"/>
</dbReference>
<dbReference type="EMBL" id="FNRY01000001">
    <property type="protein sequence ID" value="SEC28154.1"/>
    <property type="molecule type" value="Genomic_DNA"/>
</dbReference>
<feature type="binding site" evidence="2">
    <location>
        <begin position="85"/>
        <end position="86"/>
    </location>
    <ligand>
        <name>S-adenosyl-L-methionine</name>
        <dbReference type="ChEBI" id="CHEBI:59789"/>
    </ligand>
</feature>
<dbReference type="AlphaFoldDB" id="A0A1H4R8R6"/>
<dbReference type="Pfam" id="PF13649">
    <property type="entry name" value="Methyltransf_25"/>
    <property type="match status" value="1"/>
</dbReference>
<dbReference type="PANTHER" id="PTHR43460">
    <property type="entry name" value="METHYLTRANSFERASE"/>
    <property type="match status" value="1"/>
</dbReference>
<dbReference type="PIRSF" id="PIRSF018249">
    <property type="entry name" value="MyrA_prd"/>
    <property type="match status" value="1"/>
</dbReference>
<dbReference type="GO" id="GO:0046872">
    <property type="term" value="F:metal ion binding"/>
    <property type="evidence" value="ECO:0007669"/>
    <property type="project" value="UniProtKB-KW"/>
</dbReference>
<feature type="binding site" evidence="2">
    <location>
        <position position="57"/>
    </location>
    <ligand>
        <name>S-adenosyl-L-methionine</name>
        <dbReference type="ChEBI" id="CHEBI:59789"/>
    </ligand>
</feature>
<name>A0A1H4R8R6_9MICO</name>
<reference evidence="4 5" key="1">
    <citation type="submission" date="2016-10" db="EMBL/GenBank/DDBJ databases">
        <authorList>
            <person name="de Groot N.N."/>
        </authorList>
    </citation>
    <scope>NUCLEOTIDE SEQUENCE [LARGE SCALE GENOMIC DNA]</scope>
    <source>
        <strain evidence="4 5">DSM 21799</strain>
    </source>
</reference>
<keyword evidence="4" id="KW-0489">Methyltransferase</keyword>
<dbReference type="InterPro" id="IPR041698">
    <property type="entry name" value="Methyltransf_25"/>
</dbReference>
<evidence type="ECO:0000313" key="4">
    <source>
        <dbReference type="EMBL" id="SEC28154.1"/>
    </source>
</evidence>
<keyword evidence="2" id="KW-0949">S-adenosyl-L-methionine</keyword>
<keyword evidence="1" id="KW-0862">Zinc</keyword>
<organism evidence="4 5">
    <name type="scientific">Paramicrobacterium humi</name>
    <dbReference type="NCBI Taxonomy" id="640635"/>
    <lineage>
        <taxon>Bacteria</taxon>
        <taxon>Bacillati</taxon>
        <taxon>Actinomycetota</taxon>
        <taxon>Actinomycetes</taxon>
        <taxon>Micrococcales</taxon>
        <taxon>Microbacteriaceae</taxon>
        <taxon>Paramicrobacterium</taxon>
    </lineage>
</organism>
<dbReference type="CDD" id="cd02440">
    <property type="entry name" value="AdoMet_MTases"/>
    <property type="match status" value="1"/>
</dbReference>
<dbReference type="GO" id="GO:0032259">
    <property type="term" value="P:methylation"/>
    <property type="evidence" value="ECO:0007669"/>
    <property type="project" value="UniProtKB-KW"/>
</dbReference>
<feature type="binding site" evidence="2">
    <location>
        <position position="173"/>
    </location>
    <ligand>
        <name>S-adenosyl-L-methionine</name>
        <dbReference type="ChEBI" id="CHEBI:59789"/>
    </ligand>
</feature>
<gene>
    <name evidence="4" type="ORF">SAMN04489806_3033</name>
</gene>
<evidence type="ECO:0000313" key="5">
    <source>
        <dbReference type="Proteomes" id="UP000199183"/>
    </source>
</evidence>
<evidence type="ECO:0000256" key="2">
    <source>
        <dbReference type="PIRSR" id="PIRSR018249-2"/>
    </source>
</evidence>
<dbReference type="GO" id="GO:0008168">
    <property type="term" value="F:methyltransferase activity"/>
    <property type="evidence" value="ECO:0007669"/>
    <property type="project" value="UniProtKB-KW"/>
</dbReference>
<keyword evidence="5" id="KW-1185">Reference proteome</keyword>
<feature type="domain" description="Methyltransferase" evidence="3">
    <location>
        <begin position="78"/>
        <end position="162"/>
    </location>
</feature>
<feature type="binding site" evidence="1">
    <location>
        <position position="18"/>
    </location>
    <ligand>
        <name>Zn(2+)</name>
        <dbReference type="ChEBI" id="CHEBI:29105"/>
    </ligand>
</feature>
<dbReference type="PANTHER" id="PTHR43460:SF1">
    <property type="entry name" value="METHYLTRANSFERASE TYPE 11 DOMAIN-CONTAINING PROTEIN"/>
    <property type="match status" value="1"/>
</dbReference>
<accession>A0A1H4R8R6</accession>
<protein>
    <submittedName>
        <fullName evidence="4">23S rRNA m(1)G-748 methyltransferase</fullName>
    </submittedName>
</protein>
<keyword evidence="4" id="KW-0808">Transferase</keyword>
<dbReference type="SUPFAM" id="SSF53335">
    <property type="entry name" value="S-adenosyl-L-methionine-dependent methyltransferases"/>
    <property type="match status" value="1"/>
</dbReference>
<dbReference type="Gene3D" id="3.40.50.150">
    <property type="entry name" value="Vaccinia Virus protein VP39"/>
    <property type="match status" value="1"/>
</dbReference>
<dbReference type="InterPro" id="IPR029063">
    <property type="entry name" value="SAM-dependent_MTases_sf"/>
</dbReference>
<keyword evidence="1" id="KW-0479">Metal-binding</keyword>
<evidence type="ECO:0000259" key="3">
    <source>
        <dbReference type="Pfam" id="PF13649"/>
    </source>
</evidence>
<proteinExistence type="predicted"/>
<feature type="binding site" evidence="1">
    <location>
        <position position="14"/>
    </location>
    <ligand>
        <name>Zn(2+)</name>
        <dbReference type="ChEBI" id="CHEBI:29105"/>
    </ligand>
</feature>
<dbReference type="Proteomes" id="UP000199183">
    <property type="component" value="Unassembled WGS sequence"/>
</dbReference>
<evidence type="ECO:0000256" key="1">
    <source>
        <dbReference type="PIRSR" id="PIRSR018249-1"/>
    </source>
</evidence>
<sequence>MSSLAPTDRLVLGCAGGHRFDVNKRGFVSLLPPRTRVRGDDAPMLRERAAFLDAGHYAPIADAVADLAHRAAPATPRIVDIGCGTGYYLRELSTAVAASAVLATDLSPDAVRMAMRTIPSSSGVVMDVWQPLPLRDGAADLILNVFAPRNPTEFARVLTAGGCYIGVVPTARHLIELRDAGLALDVPADKRGTVATALESTGQFEPPVSKRVELPLALSPSEIRQLIGMGPSSHHGAARTDDELPERVTVSVDVMAAQRV</sequence>